<evidence type="ECO:0000256" key="1">
    <source>
        <dbReference type="SAM" id="Phobius"/>
    </source>
</evidence>
<dbReference type="Gene3D" id="3.30.70.100">
    <property type="match status" value="1"/>
</dbReference>
<name>A0ABQ6LX91_9GAMM</name>
<keyword evidence="3" id="KW-1185">Reference proteome</keyword>
<keyword evidence="1" id="KW-1133">Transmembrane helix</keyword>
<dbReference type="Proteomes" id="UP001224392">
    <property type="component" value="Unassembled WGS sequence"/>
</dbReference>
<dbReference type="EMBL" id="BSYJ01000002">
    <property type="protein sequence ID" value="GMG86700.1"/>
    <property type="molecule type" value="Genomic_DNA"/>
</dbReference>
<evidence type="ECO:0000313" key="2">
    <source>
        <dbReference type="EMBL" id="GMG86700.1"/>
    </source>
</evidence>
<gene>
    <name evidence="2" type="ORF">MNKW57_10210</name>
</gene>
<keyword evidence="1" id="KW-0472">Membrane</keyword>
<sequence length="204" mass="22784">MGMESHTVWIIGGALVTYGLFRCWYVGFGKRVSPELRDRMKLAMEELGIPEFQRRNVLQFLERDDGKDFVMVNLMELKEPRAESRKKLTAYSQIFLGSLLRRAGHPVALATAASGKIESVNVSPEWDWEAAFLVRYRSRTDFAEVMLETLGSEHHGLKLDALARTLAFPAAPWSLIGGPRILVPLVIALLATSALYISALYTGA</sequence>
<proteinExistence type="predicted"/>
<accession>A0ABQ6LX91</accession>
<comment type="caution">
    <text evidence="2">The sequence shown here is derived from an EMBL/GenBank/DDBJ whole genome shotgun (WGS) entry which is preliminary data.</text>
</comment>
<keyword evidence="1" id="KW-0812">Transmembrane</keyword>
<evidence type="ECO:0000313" key="3">
    <source>
        <dbReference type="Proteomes" id="UP001224392"/>
    </source>
</evidence>
<feature type="transmembrane region" description="Helical" evidence="1">
    <location>
        <begin position="181"/>
        <end position="201"/>
    </location>
</feature>
<protein>
    <submittedName>
        <fullName evidence="2">Uncharacterized protein</fullName>
    </submittedName>
</protein>
<reference evidence="2 3" key="1">
    <citation type="submission" date="2023-04" db="EMBL/GenBank/DDBJ databases">
        <title>Marinobulbifer ophiurae gen. nov., sp. Nov., isolate from tissue of brittle star Ophioplocus japonicus.</title>
        <authorList>
            <person name="Kawano K."/>
            <person name="Sawayama S."/>
            <person name="Nakagawa S."/>
        </authorList>
    </citation>
    <scope>NUCLEOTIDE SEQUENCE [LARGE SCALE GENOMIC DNA]</scope>
    <source>
        <strain evidence="2 3">NKW57</strain>
    </source>
</reference>
<organism evidence="2 3">
    <name type="scientific">Biformimicrobium ophioploci</name>
    <dbReference type="NCBI Taxonomy" id="3036711"/>
    <lineage>
        <taxon>Bacteria</taxon>
        <taxon>Pseudomonadati</taxon>
        <taxon>Pseudomonadota</taxon>
        <taxon>Gammaproteobacteria</taxon>
        <taxon>Cellvibrionales</taxon>
        <taxon>Microbulbiferaceae</taxon>
        <taxon>Biformimicrobium</taxon>
    </lineage>
</organism>
<feature type="transmembrane region" description="Helical" evidence="1">
    <location>
        <begin position="6"/>
        <end position="27"/>
    </location>
</feature>